<name>A0A1S0TQ84_LOALO</name>
<accession>A0A1S0TQ84</accession>
<dbReference type="InParanoid" id="A0A1S0TQ84"/>
<dbReference type="RefSeq" id="XP_003146452.1">
    <property type="nucleotide sequence ID" value="XM_003146404.1"/>
</dbReference>
<evidence type="ECO:0000259" key="1">
    <source>
        <dbReference type="PROSITE" id="PS50948"/>
    </source>
</evidence>
<dbReference type="EMBL" id="JH712274">
    <property type="protein sequence ID" value="EFO17617.1"/>
    <property type="molecule type" value="Genomic_DNA"/>
</dbReference>
<dbReference type="InterPro" id="IPR003609">
    <property type="entry name" value="Pan_app"/>
</dbReference>
<proteinExistence type="predicted"/>
<sequence length="234" mass="26145">MPNHVLHGTAFAAETNTSVEACKCYCMSAENRYSIECRSIEYYFNSRTCLISNLSRTTNPKNFNQFTASTLMHSYFDKTCSIQNNKFSIYMKEKCLSEMGLIPNDKNEIDNNGNDALHSDEVKNIHDNGNGIDLIASSMITTINPIHSIHYATRRSGYHDLSEEIGEENVEKKSREIGDLQGLNLAAMFMTTTISTGDFTIAADLFPELSDASAILGLFLIPALNFLQMTYSTN</sequence>
<dbReference type="OrthoDB" id="5869676at2759"/>
<dbReference type="CDD" id="cd01099">
    <property type="entry name" value="PAN_AP_HGF"/>
    <property type="match status" value="1"/>
</dbReference>
<dbReference type="PROSITE" id="PS50948">
    <property type="entry name" value="PAN"/>
    <property type="match status" value="1"/>
</dbReference>
<dbReference type="AlphaFoldDB" id="A0A1S0TQ84"/>
<feature type="domain" description="Apple" evidence="1">
    <location>
        <begin position="1"/>
        <end position="80"/>
    </location>
</feature>
<dbReference type="CTD" id="9948330"/>
<dbReference type="KEGG" id="loa:LOAG_10880"/>
<reference evidence="2" key="1">
    <citation type="submission" date="2012-04" db="EMBL/GenBank/DDBJ databases">
        <title>The Genome Sequence of Loa loa.</title>
        <authorList>
            <consortium name="The Broad Institute Genome Sequencing Platform"/>
            <consortium name="Broad Institute Genome Sequencing Center for Infectious Disease"/>
            <person name="Nutman T.B."/>
            <person name="Fink D.L."/>
            <person name="Russ C."/>
            <person name="Young S."/>
            <person name="Zeng Q."/>
            <person name="Gargeya S."/>
            <person name="Alvarado L."/>
            <person name="Berlin A."/>
            <person name="Chapman S.B."/>
            <person name="Chen Z."/>
            <person name="Freedman E."/>
            <person name="Gellesch M."/>
            <person name="Goldberg J."/>
            <person name="Griggs A."/>
            <person name="Gujja S."/>
            <person name="Heilman E.R."/>
            <person name="Heiman D."/>
            <person name="Howarth C."/>
            <person name="Mehta T."/>
            <person name="Neiman D."/>
            <person name="Pearson M."/>
            <person name="Roberts A."/>
            <person name="Saif S."/>
            <person name="Shea T."/>
            <person name="Shenoy N."/>
            <person name="Sisk P."/>
            <person name="Stolte C."/>
            <person name="Sykes S."/>
            <person name="White J."/>
            <person name="Yandava C."/>
            <person name="Haas B."/>
            <person name="Henn M.R."/>
            <person name="Nusbaum C."/>
            <person name="Birren B."/>
        </authorList>
    </citation>
    <scope>NUCLEOTIDE SEQUENCE [LARGE SCALE GENOMIC DNA]</scope>
</reference>
<dbReference type="SUPFAM" id="SSF57414">
    <property type="entry name" value="Hairpin loop containing domain-like"/>
    <property type="match status" value="1"/>
</dbReference>
<gene>
    <name evidence="2" type="ORF">LOAG_10880</name>
</gene>
<evidence type="ECO:0000313" key="2">
    <source>
        <dbReference type="EMBL" id="EFO17617.1"/>
    </source>
</evidence>
<organism evidence="2">
    <name type="scientific">Loa loa</name>
    <name type="common">Eye worm</name>
    <name type="synonym">Filaria loa</name>
    <dbReference type="NCBI Taxonomy" id="7209"/>
    <lineage>
        <taxon>Eukaryota</taxon>
        <taxon>Metazoa</taxon>
        <taxon>Ecdysozoa</taxon>
        <taxon>Nematoda</taxon>
        <taxon>Chromadorea</taxon>
        <taxon>Rhabditida</taxon>
        <taxon>Spirurina</taxon>
        <taxon>Spiruromorpha</taxon>
        <taxon>Filarioidea</taxon>
        <taxon>Onchocercidae</taxon>
        <taxon>Loa</taxon>
    </lineage>
</organism>
<dbReference type="Pfam" id="PF00024">
    <property type="entry name" value="PAN_1"/>
    <property type="match status" value="1"/>
</dbReference>
<dbReference type="GeneID" id="9948330"/>
<protein>
    <recommendedName>
        <fullName evidence="1">Apple domain-containing protein</fullName>
    </recommendedName>
</protein>
<dbReference type="Gene3D" id="3.50.4.10">
    <property type="entry name" value="Hepatocyte Growth Factor"/>
    <property type="match status" value="1"/>
</dbReference>